<dbReference type="GO" id="GO:0022857">
    <property type="term" value="F:transmembrane transporter activity"/>
    <property type="evidence" value="ECO:0007669"/>
    <property type="project" value="InterPro"/>
</dbReference>
<evidence type="ECO:0000256" key="1">
    <source>
        <dbReference type="ARBA" id="ARBA00004141"/>
    </source>
</evidence>
<feature type="transmembrane region" description="Helical" evidence="6">
    <location>
        <begin position="140"/>
        <end position="162"/>
    </location>
</feature>
<accession>A0AAJ0D4Y8</accession>
<proteinExistence type="predicted"/>
<feature type="transmembrane region" description="Helical" evidence="6">
    <location>
        <begin position="251"/>
        <end position="271"/>
    </location>
</feature>
<dbReference type="EMBL" id="JAWDJX010000107">
    <property type="protein sequence ID" value="KAK3046209.1"/>
    <property type="molecule type" value="Genomic_DNA"/>
</dbReference>
<dbReference type="Gene3D" id="1.20.1740.10">
    <property type="entry name" value="Amino acid/polyamine transporter I"/>
    <property type="match status" value="1"/>
</dbReference>
<evidence type="ECO:0000313" key="7">
    <source>
        <dbReference type="EMBL" id="KAK3046209.1"/>
    </source>
</evidence>
<evidence type="ECO:0000313" key="8">
    <source>
        <dbReference type="Proteomes" id="UP001271007"/>
    </source>
</evidence>
<dbReference type="GO" id="GO:0016020">
    <property type="term" value="C:membrane"/>
    <property type="evidence" value="ECO:0007669"/>
    <property type="project" value="UniProtKB-SubCell"/>
</dbReference>
<feature type="transmembrane region" description="Helical" evidence="6">
    <location>
        <begin position="89"/>
        <end position="109"/>
    </location>
</feature>
<evidence type="ECO:0000256" key="5">
    <source>
        <dbReference type="ARBA" id="ARBA00023136"/>
    </source>
</evidence>
<feature type="transmembrane region" description="Helical" evidence="6">
    <location>
        <begin position="422"/>
        <end position="443"/>
    </location>
</feature>
<organism evidence="7 8">
    <name type="scientific">Extremus antarcticus</name>
    <dbReference type="NCBI Taxonomy" id="702011"/>
    <lineage>
        <taxon>Eukaryota</taxon>
        <taxon>Fungi</taxon>
        <taxon>Dikarya</taxon>
        <taxon>Ascomycota</taxon>
        <taxon>Pezizomycotina</taxon>
        <taxon>Dothideomycetes</taxon>
        <taxon>Dothideomycetidae</taxon>
        <taxon>Mycosphaerellales</taxon>
        <taxon>Extremaceae</taxon>
        <taxon>Extremus</taxon>
    </lineage>
</organism>
<comment type="caution">
    <text evidence="7">The sequence shown here is derived from an EMBL/GenBank/DDBJ whole genome shotgun (WGS) entry which is preliminary data.</text>
</comment>
<dbReference type="PIRSF" id="PIRSF006060">
    <property type="entry name" value="AA_transporter"/>
    <property type="match status" value="1"/>
</dbReference>
<dbReference type="AlphaFoldDB" id="A0AAJ0D4Y8"/>
<dbReference type="PANTHER" id="PTHR45649">
    <property type="entry name" value="AMINO-ACID PERMEASE BAT1"/>
    <property type="match status" value="1"/>
</dbReference>
<feature type="transmembrane region" description="Helical" evidence="6">
    <location>
        <begin position="333"/>
        <end position="358"/>
    </location>
</feature>
<gene>
    <name evidence="7" type="ORF">LTR09_012288</name>
</gene>
<keyword evidence="3 6" id="KW-0812">Transmembrane</keyword>
<dbReference type="PANTHER" id="PTHR45649:SF2">
    <property type="entry name" value="ACID PERMEASE, PUTATIVE-RELATED"/>
    <property type="match status" value="1"/>
</dbReference>
<dbReference type="Pfam" id="PF13520">
    <property type="entry name" value="AA_permease_2"/>
    <property type="match status" value="1"/>
</dbReference>
<feature type="transmembrane region" description="Helical" evidence="6">
    <location>
        <begin position="495"/>
        <end position="513"/>
    </location>
</feature>
<name>A0AAJ0D4Y8_9PEZI</name>
<keyword evidence="4 6" id="KW-1133">Transmembrane helix</keyword>
<keyword evidence="2" id="KW-0813">Transport</keyword>
<dbReference type="InterPro" id="IPR002293">
    <property type="entry name" value="AA/rel_permease1"/>
</dbReference>
<sequence length="538" mass="59127">MQNVELQHYLKDTNVSTKGTDELSDDNVQQVTGKNYNPAPDQRDMRRLGKRQELKRRFRFFSIVGYVIVLGLTWEFSLVLGAFSLSNGGTAGAIWLTLVVCCGMGMVMLSMAEMASMAPTSGGQYHWVSEFAPRHLQKPLSFAVGWLCALGWQAAMPTVAYVGAQQVLALISICDRSYVIQGWHGALLTMAFVLAAIFFNTSAIGKLPILEGLAVVLHVFGFFAFIVILWVMGPRADAQETFTVFADDNNWGSVGLATLIAMVGPTTTFLGGDSAVHLSEELKDASYVLPRAMATAAVINYVLGFVTTVTLMFNLGSVKDDLNDPSAQPWVAIIYRITGSRAATIVLLIIMIIMYFFCAVNQVTTSSRQIFAFARDKGLPFHRFLSKVRPDSGVPTNAVYVTLMFTCLLALIQIGSAVAFNIILTISATGLFTSYLTCIGCVLGKRFRGEEFPASKFSLGAWGYFVNIFAICFLCLAFVFLFFPSVPNPDPASMNWGILIYGVAVSFAAGYYFSKGRHEYEGPVHYVRWQTQHDLVVD</sequence>
<feature type="transmembrane region" description="Helical" evidence="6">
    <location>
        <begin position="60"/>
        <end position="83"/>
    </location>
</feature>
<reference evidence="7" key="1">
    <citation type="submission" date="2023-04" db="EMBL/GenBank/DDBJ databases">
        <title>Black Yeasts Isolated from many extreme environments.</title>
        <authorList>
            <person name="Coleine C."/>
            <person name="Stajich J.E."/>
            <person name="Selbmann L."/>
        </authorList>
    </citation>
    <scope>NUCLEOTIDE SEQUENCE</scope>
    <source>
        <strain evidence="7">CCFEE 5312</strain>
    </source>
</reference>
<comment type="subcellular location">
    <subcellularLocation>
        <location evidence="1">Membrane</location>
        <topology evidence="1">Multi-pass membrane protein</topology>
    </subcellularLocation>
</comment>
<evidence type="ECO:0000256" key="6">
    <source>
        <dbReference type="SAM" id="Phobius"/>
    </source>
</evidence>
<evidence type="ECO:0008006" key="9">
    <source>
        <dbReference type="Google" id="ProtNLM"/>
    </source>
</evidence>
<feature type="transmembrane region" description="Helical" evidence="6">
    <location>
        <begin position="292"/>
        <end position="313"/>
    </location>
</feature>
<evidence type="ECO:0000256" key="2">
    <source>
        <dbReference type="ARBA" id="ARBA00022448"/>
    </source>
</evidence>
<keyword evidence="8" id="KW-1185">Reference proteome</keyword>
<evidence type="ECO:0000256" key="3">
    <source>
        <dbReference type="ARBA" id="ARBA00022692"/>
    </source>
</evidence>
<feature type="transmembrane region" description="Helical" evidence="6">
    <location>
        <begin position="212"/>
        <end position="231"/>
    </location>
</feature>
<protein>
    <recommendedName>
        <fullName evidence="9">Amino acid transporter</fullName>
    </recommendedName>
</protein>
<feature type="transmembrane region" description="Helical" evidence="6">
    <location>
        <begin position="397"/>
        <end position="416"/>
    </location>
</feature>
<evidence type="ECO:0000256" key="4">
    <source>
        <dbReference type="ARBA" id="ARBA00022989"/>
    </source>
</evidence>
<feature type="transmembrane region" description="Helical" evidence="6">
    <location>
        <begin position="182"/>
        <end position="200"/>
    </location>
</feature>
<dbReference type="Proteomes" id="UP001271007">
    <property type="component" value="Unassembled WGS sequence"/>
</dbReference>
<feature type="transmembrane region" description="Helical" evidence="6">
    <location>
        <begin position="464"/>
        <end position="483"/>
    </location>
</feature>
<keyword evidence="5 6" id="KW-0472">Membrane</keyword>